<dbReference type="EMBL" id="AWSJ01000089">
    <property type="protein sequence ID" value="ERI10587.1"/>
    <property type="molecule type" value="Genomic_DNA"/>
</dbReference>
<protein>
    <submittedName>
        <fullName evidence="1">Uncharacterized protein</fullName>
    </submittedName>
</protein>
<evidence type="ECO:0000313" key="2">
    <source>
        <dbReference type="Proteomes" id="UP000016511"/>
    </source>
</evidence>
<evidence type="ECO:0000313" key="1">
    <source>
        <dbReference type="EMBL" id="ERI10587.1"/>
    </source>
</evidence>
<proteinExistence type="predicted"/>
<name>U1YER6_ANEAE</name>
<dbReference type="Proteomes" id="UP000016511">
    <property type="component" value="Unassembled WGS sequence"/>
</dbReference>
<gene>
    <name evidence="1" type="ORF">HMPREF0083_01290</name>
</gene>
<dbReference type="STRING" id="649747.HMPREF0083_01290"/>
<keyword evidence="2" id="KW-1185">Reference proteome</keyword>
<comment type="caution">
    <text evidence="1">The sequence shown here is derived from an EMBL/GenBank/DDBJ whole genome shotgun (WGS) entry which is preliminary data.</text>
</comment>
<dbReference type="HOGENOM" id="CLU_2766853_0_0_9"/>
<sequence length="69" mass="8203">MSLLSFSQGKRFQLTVFILFSKKTKINFCSFCKYFVHFVHDGWPTRNDKKLHTFDPHTKSNCRIKCTLV</sequence>
<dbReference type="AlphaFoldDB" id="U1YER6"/>
<organism evidence="1 2">
    <name type="scientific">Aneurinibacillus aneurinilyticus ATCC 12856</name>
    <dbReference type="NCBI Taxonomy" id="649747"/>
    <lineage>
        <taxon>Bacteria</taxon>
        <taxon>Bacillati</taxon>
        <taxon>Bacillota</taxon>
        <taxon>Bacilli</taxon>
        <taxon>Bacillales</taxon>
        <taxon>Paenibacillaceae</taxon>
        <taxon>Aneurinibacillus group</taxon>
        <taxon>Aneurinibacillus</taxon>
    </lineage>
</organism>
<reference evidence="1 2" key="1">
    <citation type="submission" date="2013-08" db="EMBL/GenBank/DDBJ databases">
        <authorList>
            <person name="Weinstock G."/>
            <person name="Sodergren E."/>
            <person name="Wylie T."/>
            <person name="Fulton L."/>
            <person name="Fulton R."/>
            <person name="Fronick C."/>
            <person name="O'Laughlin M."/>
            <person name="Godfrey J."/>
            <person name="Miner T."/>
            <person name="Herter B."/>
            <person name="Appelbaum E."/>
            <person name="Cordes M."/>
            <person name="Lek S."/>
            <person name="Wollam A."/>
            <person name="Pepin K.H."/>
            <person name="Palsikar V.B."/>
            <person name="Mitreva M."/>
            <person name="Wilson R.K."/>
        </authorList>
    </citation>
    <scope>NUCLEOTIDE SEQUENCE [LARGE SCALE GENOMIC DNA]</scope>
    <source>
        <strain evidence="1 2">ATCC 12856</strain>
    </source>
</reference>
<accession>U1YER6</accession>